<name>A0AAW0MUG7_9GOBI</name>
<accession>A0AAW0MUG7</accession>
<comment type="caution">
    <text evidence="1">The sequence shown here is derived from an EMBL/GenBank/DDBJ whole genome shotgun (WGS) entry which is preliminary data.</text>
</comment>
<protein>
    <submittedName>
        <fullName evidence="1">Uncharacterized protein</fullName>
    </submittedName>
</protein>
<sequence>VGRTGDLSSYTNVHTSVRSEVQELQESALSSGTLCPCEFLINSAHSGQSECKYGCLPPPRINK</sequence>
<keyword evidence="2" id="KW-1185">Reference proteome</keyword>
<reference evidence="2" key="1">
    <citation type="submission" date="2024-04" db="EMBL/GenBank/DDBJ databases">
        <title>Salinicola lusitanus LLJ914,a marine bacterium isolated from the Okinawa Trough.</title>
        <authorList>
            <person name="Li J."/>
        </authorList>
    </citation>
    <scope>NUCLEOTIDE SEQUENCE [LARGE SCALE GENOMIC DNA]</scope>
</reference>
<dbReference type="EMBL" id="JBBPFD010000143">
    <property type="protein sequence ID" value="KAK7880117.1"/>
    <property type="molecule type" value="Genomic_DNA"/>
</dbReference>
<dbReference type="Proteomes" id="UP001460270">
    <property type="component" value="Unassembled WGS sequence"/>
</dbReference>
<feature type="non-terminal residue" evidence="1">
    <location>
        <position position="1"/>
    </location>
</feature>
<evidence type="ECO:0000313" key="1">
    <source>
        <dbReference type="EMBL" id="KAK7880117.1"/>
    </source>
</evidence>
<dbReference type="AlphaFoldDB" id="A0AAW0MUG7"/>
<organism evidence="1 2">
    <name type="scientific">Mugilogobius chulae</name>
    <name type="common">yellowstripe goby</name>
    <dbReference type="NCBI Taxonomy" id="88201"/>
    <lineage>
        <taxon>Eukaryota</taxon>
        <taxon>Metazoa</taxon>
        <taxon>Chordata</taxon>
        <taxon>Craniata</taxon>
        <taxon>Vertebrata</taxon>
        <taxon>Euteleostomi</taxon>
        <taxon>Actinopterygii</taxon>
        <taxon>Neopterygii</taxon>
        <taxon>Teleostei</taxon>
        <taxon>Neoteleostei</taxon>
        <taxon>Acanthomorphata</taxon>
        <taxon>Gobiaria</taxon>
        <taxon>Gobiiformes</taxon>
        <taxon>Gobioidei</taxon>
        <taxon>Gobiidae</taxon>
        <taxon>Gobionellinae</taxon>
        <taxon>Mugilogobius</taxon>
    </lineage>
</organism>
<evidence type="ECO:0000313" key="2">
    <source>
        <dbReference type="Proteomes" id="UP001460270"/>
    </source>
</evidence>
<feature type="non-terminal residue" evidence="1">
    <location>
        <position position="63"/>
    </location>
</feature>
<proteinExistence type="predicted"/>
<gene>
    <name evidence="1" type="ORF">WMY93_033219</name>
</gene>